<dbReference type="PANTHER" id="PTHR11679">
    <property type="entry name" value="VESICLE PROTEIN SORTING-ASSOCIATED"/>
    <property type="match status" value="1"/>
</dbReference>
<dbReference type="Gene3D" id="3.40.50.1910">
    <property type="match status" value="1"/>
</dbReference>
<proteinExistence type="inferred from homology"/>
<gene>
    <name evidence="2" type="primary">SLY1</name>
    <name evidence="2" type="ORF">BGZ65_006173</name>
</gene>
<evidence type="ECO:0000256" key="1">
    <source>
        <dbReference type="ARBA" id="ARBA00009884"/>
    </source>
</evidence>
<dbReference type="GO" id="GO:0016192">
    <property type="term" value="P:vesicle-mediated transport"/>
    <property type="evidence" value="ECO:0007669"/>
    <property type="project" value="InterPro"/>
</dbReference>
<reference evidence="2" key="1">
    <citation type="journal article" date="2020" name="Fungal Divers.">
        <title>Resolving the Mortierellaceae phylogeny through synthesis of multi-gene phylogenetics and phylogenomics.</title>
        <authorList>
            <person name="Vandepol N."/>
            <person name="Liber J."/>
            <person name="Desiro A."/>
            <person name="Na H."/>
            <person name="Kennedy M."/>
            <person name="Barry K."/>
            <person name="Grigoriev I.V."/>
            <person name="Miller A.N."/>
            <person name="O'Donnell K."/>
            <person name="Stajich J.E."/>
            <person name="Bonito G."/>
        </authorList>
    </citation>
    <scope>NUCLEOTIDE SEQUENCE</scope>
    <source>
        <strain evidence="2">MES-2147</strain>
    </source>
</reference>
<dbReference type="InterPro" id="IPR001619">
    <property type="entry name" value="Sec1-like"/>
</dbReference>
<organism evidence="2 3">
    <name type="scientific">Modicella reniformis</name>
    <dbReference type="NCBI Taxonomy" id="1440133"/>
    <lineage>
        <taxon>Eukaryota</taxon>
        <taxon>Fungi</taxon>
        <taxon>Fungi incertae sedis</taxon>
        <taxon>Mucoromycota</taxon>
        <taxon>Mortierellomycotina</taxon>
        <taxon>Mortierellomycetes</taxon>
        <taxon>Mortierellales</taxon>
        <taxon>Mortierellaceae</taxon>
        <taxon>Modicella</taxon>
    </lineage>
</organism>
<dbReference type="SUPFAM" id="SSF56815">
    <property type="entry name" value="Sec1/munc18-like (SM) proteins"/>
    <property type="match status" value="1"/>
</dbReference>
<dbReference type="InterPro" id="IPR043154">
    <property type="entry name" value="Sec-1-like_dom1"/>
</dbReference>
<dbReference type="InterPro" id="IPR036045">
    <property type="entry name" value="Sec1-like_sf"/>
</dbReference>
<dbReference type="Pfam" id="PF00995">
    <property type="entry name" value="Sec1"/>
    <property type="match status" value="1"/>
</dbReference>
<dbReference type="InterPro" id="IPR027482">
    <property type="entry name" value="Sec1-like_dom2"/>
</dbReference>
<evidence type="ECO:0000313" key="3">
    <source>
        <dbReference type="Proteomes" id="UP000749646"/>
    </source>
</evidence>
<dbReference type="Proteomes" id="UP000749646">
    <property type="component" value="Unassembled WGS sequence"/>
</dbReference>
<evidence type="ECO:0000313" key="2">
    <source>
        <dbReference type="EMBL" id="KAF9979687.1"/>
    </source>
</evidence>
<comment type="caution">
    <text evidence="2">The sequence shown here is derived from an EMBL/GenBank/DDBJ whole genome shotgun (WGS) entry which is preliminary data.</text>
</comment>
<dbReference type="Gene3D" id="3.40.50.2060">
    <property type="match status" value="1"/>
</dbReference>
<comment type="similarity">
    <text evidence="1">Belongs to the STXBP/unc-18/SEC1 family.</text>
</comment>
<dbReference type="EMBL" id="JAAAHW010003995">
    <property type="protein sequence ID" value="KAF9979687.1"/>
    <property type="molecule type" value="Genomic_DNA"/>
</dbReference>
<dbReference type="AlphaFoldDB" id="A0A9P6JHI6"/>
<name>A0A9P6JHI6_9FUNG</name>
<protein>
    <submittedName>
        <fullName evidence="2">Vesicle trafficking between the ER and Golgi</fullName>
    </submittedName>
</protein>
<dbReference type="OrthoDB" id="10251230at2759"/>
<sequence>MAQAPRDPTLREQQIAAIATMLNLNQKPELVSSQVDQVIPMSSDAEWKVLIFDNFGRDVISSVLRVNDLRENGVTVHMPLKNERQPIPDVPAVYFVEPTSDNIRRICEDLSNHLYDSYYINFSSVIPRPLMEELAASTIPSGSSAQIQQVYDQYLNFICTEPNMFSLNDRQSYLALNDPTAPETAIEASIDKAASALFSVLATMGVIPIIRCPRRGAAEMLAKKLDSRLRDHVMNSRNNLFSDSNTMNFQRPVLVILDRNMDLVPMISHSWTYQALVHDVMEMKLNEIVVQTEENGRVVKKKYDIEAKDFFWNKNASAPFPQVAEEIDTELTKYKKDAAVISQMSGVNSLEDVNQL</sequence>
<keyword evidence="3" id="KW-1185">Reference proteome</keyword>
<accession>A0A9P6JHI6</accession>